<dbReference type="RefSeq" id="WP_015253270.1">
    <property type="nucleotide sequence ID" value="NC_019897.1"/>
</dbReference>
<organism evidence="2 5">
    <name type="scientific">Thermobacillus composti (strain DSM 18247 / JCM 13945 / KWC4)</name>
    <dbReference type="NCBI Taxonomy" id="717605"/>
    <lineage>
        <taxon>Bacteria</taxon>
        <taxon>Bacillati</taxon>
        <taxon>Bacillota</taxon>
        <taxon>Bacilli</taxon>
        <taxon>Bacillales</taxon>
        <taxon>Paenibacillaceae</taxon>
        <taxon>Thermobacillus</taxon>
    </lineage>
</organism>
<accession>G4EC90</accession>
<comment type="similarity">
    <text evidence="1">Belongs to the UPF0236 family.</text>
</comment>
<sequence length="446" mass="52197">MQHFTTAIPAMKELEEWMFRKMQDMFVDAMRSTLEMLDQIILEQRDRERYRVKAERETSVNTVFGNIRFKRRLYMDRQTGKHVYLLDQHMRFEGRGKVSPHLLETAIAFAAEGPSYRDSARRLEQLLGYAVLSHEAIRGKLIEQAEKPVKATEKRPAKVLFVEADGLYTKLQRRKRKGMEHAIAVVHEGWEQVGKRVRLRNKQHDLHRGEGDFWEAFGDFLTERYEIDGDTWLVVGGDGAKWIGECESYFHKCIYTLDRFHVARDLKRFVGHLPKVWKEARQALARQEPAALMAAVERVPIEAIAPDKREEWTAYQSFLRRHRKHLEDYRKTLEAHGIDTRGMRPMGSAEAQMRVLAKRTKRGGYSWSERGCRAMLETVMRRRQIGRLEEAEEHAVESPQRVVSVRRLLHDAIRPAKGYVDGMIRLLRSQWQSRPTGMALKGLRGY</sequence>
<dbReference type="NCBIfam" id="NF033529">
    <property type="entry name" value="transpos_ISLre2"/>
    <property type="match status" value="1"/>
</dbReference>
<reference evidence="5" key="1">
    <citation type="submission" date="2012-01" db="EMBL/GenBank/DDBJ databases">
        <title>Complete sequence of chromosome of Thermobacillus composti KWC4.</title>
        <authorList>
            <person name="Lucas S."/>
            <person name="Han J."/>
            <person name="Lapidus A."/>
            <person name="Cheng J.-F."/>
            <person name="Goodwin L."/>
            <person name="Pitluck S."/>
            <person name="Peters L."/>
            <person name="Ovchinnikova G."/>
            <person name="Teshima H."/>
            <person name="Detter J.C."/>
            <person name="Han C."/>
            <person name="Tapia R."/>
            <person name="Land M."/>
            <person name="Hauser L."/>
            <person name="Kyrpides N."/>
            <person name="Ivanova N."/>
            <person name="Pagani I."/>
            <person name="Anderson I."/>
            <person name="Woyke T."/>
        </authorList>
    </citation>
    <scope>NUCLEOTIDE SEQUENCE [LARGE SCALE GENOMIC DNA]</scope>
    <source>
        <strain evidence="5">DSM 18247 / JCM 13945 / KWC4</strain>
    </source>
</reference>
<evidence type="ECO:0000313" key="5">
    <source>
        <dbReference type="Proteomes" id="UP000010795"/>
    </source>
</evidence>
<dbReference type="OrthoDB" id="2371514at2"/>
<dbReference type="Proteomes" id="UP000010795">
    <property type="component" value="Chromosome"/>
</dbReference>
<evidence type="ECO:0000313" key="4">
    <source>
        <dbReference type="EMBL" id="AGA59171.1"/>
    </source>
</evidence>
<dbReference type="KEGG" id="tco:Theco_3115"/>
<dbReference type="InterPro" id="IPR009620">
    <property type="entry name" value="UPF0236"/>
</dbReference>
<proteinExistence type="inferred from homology"/>
<dbReference type="HOGENOM" id="CLU_040782_3_0_9"/>
<dbReference type="EMBL" id="CP003255">
    <property type="protein sequence ID" value="AGA59171.1"/>
    <property type="molecule type" value="Genomic_DNA"/>
</dbReference>
<dbReference type="AlphaFoldDB" id="G4EC90"/>
<dbReference type="EMBL" id="CP003255">
    <property type="protein sequence ID" value="AGA56505.1"/>
    <property type="molecule type" value="Genomic_DNA"/>
</dbReference>
<dbReference type="KEGG" id="tco:Theco_0260"/>
<gene>
    <name evidence="2" type="ordered locus">Theco_0260</name>
    <name evidence="3" type="ordered locus">Theco_1639</name>
    <name evidence="4" type="ordered locus">Theco_3115</name>
</gene>
<evidence type="ECO:0000313" key="2">
    <source>
        <dbReference type="EMBL" id="AGA56505.1"/>
    </source>
</evidence>
<reference evidence="2" key="2">
    <citation type="submission" date="2012-01" db="EMBL/GenBank/DDBJ databases">
        <title>Complete sequence of chromosome of Thermobacillus composti KWC4.</title>
        <authorList>
            <consortium name="US DOE Joint Genome Institute"/>
            <person name="Lucas S."/>
            <person name="Han J."/>
            <person name="Lapidus A."/>
            <person name="Cheng J.-F."/>
            <person name="Goodwin L."/>
            <person name="Pitluck S."/>
            <person name="Peters L."/>
            <person name="Ovchinnikova G."/>
            <person name="Teshima H."/>
            <person name="Detter J.C."/>
            <person name="Han C."/>
            <person name="Tapia R."/>
            <person name="Land M."/>
            <person name="Hauser L."/>
            <person name="Kyrpides N."/>
            <person name="Ivanova N."/>
            <person name="Pagani I."/>
            <person name="Anderson I."/>
            <person name="Woyke T."/>
        </authorList>
    </citation>
    <scope>NUCLEOTIDE SEQUENCE</scope>
    <source>
        <strain evidence="2">KWC4</strain>
    </source>
</reference>
<evidence type="ECO:0000256" key="1">
    <source>
        <dbReference type="ARBA" id="ARBA00006539"/>
    </source>
</evidence>
<protein>
    <submittedName>
        <fullName evidence="2">Uncharacterized protein family (UPF0236)</fullName>
    </submittedName>
</protein>
<dbReference type="eggNOG" id="COG3464">
    <property type="taxonomic scope" value="Bacteria"/>
</dbReference>
<evidence type="ECO:0000313" key="3">
    <source>
        <dbReference type="EMBL" id="AGA57775.1"/>
    </source>
</evidence>
<dbReference type="STRING" id="717605.Theco_0260"/>
<dbReference type="KEGG" id="tco:Theco_1639"/>
<keyword evidence="5" id="KW-1185">Reference proteome</keyword>
<dbReference type="EMBL" id="CP003255">
    <property type="protein sequence ID" value="AGA57775.1"/>
    <property type="molecule type" value="Genomic_DNA"/>
</dbReference>
<name>G4EC90_THECK</name>
<dbReference type="Pfam" id="PF06782">
    <property type="entry name" value="UPF0236"/>
    <property type="match status" value="1"/>
</dbReference>